<dbReference type="CDD" id="cd06261">
    <property type="entry name" value="TM_PBP2"/>
    <property type="match status" value="1"/>
</dbReference>
<organism evidence="9 10">
    <name type="scientific">Paenibacillus sacheonensis</name>
    <dbReference type="NCBI Taxonomy" id="742054"/>
    <lineage>
        <taxon>Bacteria</taxon>
        <taxon>Bacillati</taxon>
        <taxon>Bacillota</taxon>
        <taxon>Bacilli</taxon>
        <taxon>Bacillales</taxon>
        <taxon>Paenibacillaceae</taxon>
        <taxon>Paenibacillus</taxon>
    </lineage>
</organism>
<reference evidence="9 10" key="1">
    <citation type="submission" date="2020-01" db="EMBL/GenBank/DDBJ databases">
        <title>Paenibacillus soybeanensis sp. nov. isolated from the nodules of soybean (Glycine max(L.) Merr).</title>
        <authorList>
            <person name="Wang H."/>
        </authorList>
    </citation>
    <scope>NUCLEOTIDE SEQUENCE [LARGE SCALE GENOMIC DNA]</scope>
    <source>
        <strain evidence="9 10">DSM 23054</strain>
    </source>
</reference>
<evidence type="ECO:0000256" key="1">
    <source>
        <dbReference type="ARBA" id="ARBA00004651"/>
    </source>
</evidence>
<dbReference type="GO" id="GO:0055085">
    <property type="term" value="P:transmembrane transport"/>
    <property type="evidence" value="ECO:0007669"/>
    <property type="project" value="InterPro"/>
</dbReference>
<feature type="transmembrane region" description="Helical" evidence="7">
    <location>
        <begin position="109"/>
        <end position="129"/>
    </location>
</feature>
<dbReference type="AlphaFoldDB" id="A0A7X4YRR4"/>
<evidence type="ECO:0000259" key="8">
    <source>
        <dbReference type="PROSITE" id="PS50928"/>
    </source>
</evidence>
<evidence type="ECO:0000256" key="2">
    <source>
        <dbReference type="ARBA" id="ARBA00022448"/>
    </source>
</evidence>
<dbReference type="InterPro" id="IPR035906">
    <property type="entry name" value="MetI-like_sf"/>
</dbReference>
<feature type="transmembrane region" description="Helical" evidence="7">
    <location>
        <begin position="271"/>
        <end position="290"/>
    </location>
</feature>
<keyword evidence="10" id="KW-1185">Reference proteome</keyword>
<dbReference type="GO" id="GO:0005886">
    <property type="term" value="C:plasma membrane"/>
    <property type="evidence" value="ECO:0007669"/>
    <property type="project" value="UniProtKB-SubCell"/>
</dbReference>
<feature type="transmembrane region" description="Helical" evidence="7">
    <location>
        <begin position="168"/>
        <end position="187"/>
    </location>
</feature>
<feature type="transmembrane region" description="Helical" evidence="7">
    <location>
        <begin position="12"/>
        <end position="34"/>
    </location>
</feature>
<dbReference type="OrthoDB" id="59172at2"/>
<dbReference type="PANTHER" id="PTHR30193:SF37">
    <property type="entry name" value="INNER MEMBRANE ABC TRANSPORTER PERMEASE PROTEIN YCJO"/>
    <property type="match status" value="1"/>
</dbReference>
<evidence type="ECO:0000256" key="5">
    <source>
        <dbReference type="ARBA" id="ARBA00022989"/>
    </source>
</evidence>
<dbReference type="PANTHER" id="PTHR30193">
    <property type="entry name" value="ABC TRANSPORTER PERMEASE PROTEIN"/>
    <property type="match status" value="1"/>
</dbReference>
<evidence type="ECO:0000256" key="3">
    <source>
        <dbReference type="ARBA" id="ARBA00022475"/>
    </source>
</evidence>
<protein>
    <submittedName>
        <fullName evidence="9">ABC transporter permease subunit</fullName>
    </submittedName>
</protein>
<keyword evidence="4 7" id="KW-0812">Transmembrane</keyword>
<dbReference type="SUPFAM" id="SSF161098">
    <property type="entry name" value="MetI-like"/>
    <property type="match status" value="1"/>
</dbReference>
<dbReference type="Gene3D" id="1.10.3720.10">
    <property type="entry name" value="MetI-like"/>
    <property type="match status" value="1"/>
</dbReference>
<keyword evidence="3" id="KW-1003">Cell membrane</keyword>
<evidence type="ECO:0000256" key="4">
    <source>
        <dbReference type="ARBA" id="ARBA00022692"/>
    </source>
</evidence>
<dbReference type="Pfam" id="PF00528">
    <property type="entry name" value="BPD_transp_1"/>
    <property type="match status" value="1"/>
</dbReference>
<dbReference type="SUPFAM" id="SSF160964">
    <property type="entry name" value="MalF N-terminal region-like"/>
    <property type="match status" value="1"/>
</dbReference>
<proteinExistence type="inferred from homology"/>
<feature type="domain" description="ABC transmembrane type-1" evidence="8">
    <location>
        <begin position="72"/>
        <end position="286"/>
    </location>
</feature>
<keyword evidence="6 7" id="KW-0472">Membrane</keyword>
<comment type="caution">
    <text evidence="9">The sequence shown here is derived from an EMBL/GenBank/DDBJ whole genome shotgun (WGS) entry which is preliminary data.</text>
</comment>
<evidence type="ECO:0000313" key="9">
    <source>
        <dbReference type="EMBL" id="NBC71318.1"/>
    </source>
</evidence>
<comment type="similarity">
    <text evidence="7">Belongs to the binding-protein-dependent transport system permease family.</text>
</comment>
<feature type="transmembrane region" description="Helical" evidence="7">
    <location>
        <begin position="71"/>
        <end position="97"/>
    </location>
</feature>
<dbReference type="InterPro" id="IPR000515">
    <property type="entry name" value="MetI-like"/>
</dbReference>
<evidence type="ECO:0000256" key="6">
    <source>
        <dbReference type="ARBA" id="ARBA00023136"/>
    </source>
</evidence>
<keyword evidence="5 7" id="KW-1133">Transmembrane helix</keyword>
<evidence type="ECO:0000256" key="7">
    <source>
        <dbReference type="RuleBase" id="RU363032"/>
    </source>
</evidence>
<evidence type="ECO:0000313" key="10">
    <source>
        <dbReference type="Proteomes" id="UP000558113"/>
    </source>
</evidence>
<gene>
    <name evidence="9" type="ORF">GT003_20170</name>
</gene>
<accession>A0A7X4YRR4</accession>
<comment type="subcellular location">
    <subcellularLocation>
        <location evidence="1 7">Cell membrane</location>
        <topology evidence="1 7">Multi-pass membrane protein</topology>
    </subcellularLocation>
</comment>
<dbReference type="RefSeq" id="WP_161701171.1">
    <property type="nucleotide sequence ID" value="NZ_JAAAMU010000011.1"/>
</dbReference>
<feature type="transmembrane region" description="Helical" evidence="7">
    <location>
        <begin position="208"/>
        <end position="233"/>
    </location>
</feature>
<sequence length="298" mass="33465">MRVWYRNNRSAVAGAAFVLPALAVIGVFFLYPALMSFRYSFTNWNGISPDFDYVGWDNFRYVLQSPQFKQLIWNTLFLIGLYVPVLNIISMLLAVLIYDVRRFAGMYKVIIYLPNIFSMVVVGIIWKVIYNPVFGPVALVLEKLGKESWAQDWLGQTATVMPAMSLSIVWYSVGFYLMIYLGGLSTIPPDIYESASIEGITWFQRLRYLTFPLLSHAITINIVVSAIGILTIFDLPFVLTGGGPGFASQTMAISIYIYAFKSMQQGSAMALAVILTLVTTAITLGLLRLLNRREAAHE</sequence>
<dbReference type="Proteomes" id="UP000558113">
    <property type="component" value="Unassembled WGS sequence"/>
</dbReference>
<keyword evidence="2 7" id="KW-0813">Transport</keyword>
<name>A0A7X4YRR4_9BACL</name>
<dbReference type="EMBL" id="JAAAMU010000011">
    <property type="protein sequence ID" value="NBC71318.1"/>
    <property type="molecule type" value="Genomic_DNA"/>
</dbReference>
<dbReference type="InterPro" id="IPR051393">
    <property type="entry name" value="ABC_transporter_permease"/>
</dbReference>
<dbReference type="PROSITE" id="PS50928">
    <property type="entry name" value="ABC_TM1"/>
    <property type="match status" value="1"/>
</dbReference>